<organism evidence="3 4">
    <name type="scientific">Paenibacillus durus ATCC 35681</name>
    <dbReference type="NCBI Taxonomy" id="1333534"/>
    <lineage>
        <taxon>Bacteria</taxon>
        <taxon>Bacillati</taxon>
        <taxon>Bacillota</taxon>
        <taxon>Bacilli</taxon>
        <taxon>Bacillales</taxon>
        <taxon>Paenibacillaceae</taxon>
        <taxon>Paenibacillus</taxon>
    </lineage>
</organism>
<dbReference type="Pfam" id="PF13199">
    <property type="entry name" value="Glyco_hydro_66"/>
    <property type="match status" value="1"/>
</dbReference>
<dbReference type="Gene3D" id="3.20.20.80">
    <property type="entry name" value="Glycosidases"/>
    <property type="match status" value="1"/>
</dbReference>
<evidence type="ECO:0008006" key="5">
    <source>
        <dbReference type="Google" id="ProtNLM"/>
    </source>
</evidence>
<dbReference type="EMBL" id="CP011114">
    <property type="protein sequence ID" value="AKG37531.1"/>
    <property type="molecule type" value="Genomic_DNA"/>
</dbReference>
<dbReference type="CDD" id="cd14745">
    <property type="entry name" value="GH66"/>
    <property type="match status" value="1"/>
</dbReference>
<gene>
    <name evidence="3" type="ORF">VK70_00910</name>
</gene>
<reference evidence="3 4" key="1">
    <citation type="submission" date="2015-03" db="EMBL/GenBank/DDBJ databases">
        <authorList>
            <person name="Abdul Halim M."/>
        </authorList>
    </citation>
    <scope>NUCLEOTIDE SEQUENCE [LARGE SCALE GENOMIC DNA]</scope>
    <source>
        <strain evidence="3 4">ATCC 35681</strain>
    </source>
</reference>
<proteinExistence type="inferred from homology"/>
<dbReference type="HOGENOM" id="CLU_013685_1_1_9"/>
<dbReference type="Gene3D" id="2.60.40.1180">
    <property type="entry name" value="Golgi alpha-mannosidase II"/>
    <property type="match status" value="1"/>
</dbReference>
<sequence>MFAIILAFSGQFSVRAASIGKLITDVNTDKARYTPGSTVIIYANLQNNTNTTISNGTLTVYFKHLGDEVAPPQSQQFNLDAGAASSIAFTWDPPATDYQGYSVEIWAIDASGHILDNMNTAVDVSSTWQKFPRYGYISTFDSQSSDTSYNIAWQLKNYHINAIQFYDWQWKQHVPLAGSADNPSSSWSDIGNRTIYRQTVSDYINAAHSFNAAAINYNLMHGAFSGYEEDGSGVNYQWGLFNDNPPSSQYSNPLPSGWASSALYIFNPANTEWQNYIFNREKEVFSAFPFDGWHIDSLGGGRMYDFHGNPVDMDQTFQGFINNAKASLGKSIVFNSVGNYGQKEAGASNADILYSEMWEGSGQTTYNDLKNSIDSGTLASGGNKATVLAAYMDRNYQENFREFNQGYFNAPGVLLTDATIFASGGAHIELGDGTNMLSLEYFPNKHLIMSDELKKELRNYYDFMVSYQNLLRGGLSNTHNIVYLHDIATSTNATPNTVWTFTKSGNGYDVIHLINLLGVPSNHWRDADATYPVPALQSNVTVKYYYGSGTVNSVSWASPDYDNGKTYTSSFTTGSDDRGNYVTFTVQSLQYWDMIYINKS</sequence>
<dbReference type="PATRIC" id="fig|1333534.5.peg.200"/>
<evidence type="ECO:0000256" key="1">
    <source>
        <dbReference type="ARBA" id="ARBA00010837"/>
    </source>
</evidence>
<dbReference type="Gene3D" id="2.60.40.10">
    <property type="entry name" value="Immunoglobulins"/>
    <property type="match status" value="1"/>
</dbReference>
<protein>
    <recommendedName>
        <fullName evidence="5">Dextranase</fullName>
    </recommendedName>
</protein>
<evidence type="ECO:0000313" key="4">
    <source>
        <dbReference type="Proteomes" id="UP000034189"/>
    </source>
</evidence>
<evidence type="ECO:0000256" key="2">
    <source>
        <dbReference type="ARBA" id="ARBA00022729"/>
    </source>
</evidence>
<dbReference type="InterPro" id="IPR013783">
    <property type="entry name" value="Ig-like_fold"/>
</dbReference>
<comment type="similarity">
    <text evidence="1">Belongs to the glycosyl hydrolase 66 family.</text>
</comment>
<dbReference type="InterPro" id="IPR025092">
    <property type="entry name" value="Glyco_hydro_66"/>
</dbReference>
<dbReference type="AlphaFoldDB" id="A0A0F7CKE7"/>
<dbReference type="SMR" id="A0A0F7CKE7"/>
<keyword evidence="2" id="KW-0732">Signal</keyword>
<evidence type="ECO:0000313" key="3">
    <source>
        <dbReference type="EMBL" id="AKG37531.1"/>
    </source>
</evidence>
<dbReference type="InterPro" id="IPR013780">
    <property type="entry name" value="Glyco_hydro_b"/>
</dbReference>
<dbReference type="Proteomes" id="UP000034189">
    <property type="component" value="Chromosome"/>
</dbReference>
<accession>A0A0F7CKE7</accession>
<reference evidence="3 4" key="2">
    <citation type="journal article" date="2016" name="Genome Announc.">
        <title>Genome Sequence of a Gram-Positive Diazotroph, Paenibacillus durus Type Strain ATCC 35681.</title>
        <authorList>
            <person name="Halim M.A."/>
            <person name="Rahman A.Y."/>
            <person name="Sim K.S."/>
            <person name="Yam H.C."/>
            <person name="Rahim A.A."/>
            <person name="Ghazali A.H."/>
            <person name="Najimudin N."/>
        </authorList>
    </citation>
    <scope>NUCLEOTIDE SEQUENCE [LARGE SCALE GENOMIC DNA]</scope>
    <source>
        <strain evidence="3 4">ATCC 35681</strain>
    </source>
</reference>
<name>A0A0F7CKE7_PAEDU</name>